<gene>
    <name evidence="1" type="ORF">BKE30_12450</name>
</gene>
<sequence>MDTMRGFTTIKLLSVAFASLVSTQSFALGLGGQLLYSNPEVRDYDDLNFDLAGVSGTLQLGEFDSLLAPAVHAQFATGDGDTPNGKTDINYFEVTGTGGVLLYDHNNVVVRGVAGIGIGIADIDVKATTITNNTDASFVVFPVSVEASYLVPNTNLSFFANAGYKLYLDVADERIRCADGTVSSDTGYTVCDGKGGFAADSEFPVGKMQGVQLGFGVKLFY</sequence>
<dbReference type="EMBL" id="MLCN01000033">
    <property type="protein sequence ID" value="ONG38462.1"/>
    <property type="molecule type" value="Genomic_DNA"/>
</dbReference>
<dbReference type="Proteomes" id="UP000192132">
    <property type="component" value="Unassembled WGS sequence"/>
</dbReference>
<evidence type="ECO:0000313" key="1">
    <source>
        <dbReference type="EMBL" id="ONG38462.1"/>
    </source>
</evidence>
<evidence type="ECO:0008006" key="3">
    <source>
        <dbReference type="Google" id="ProtNLM"/>
    </source>
</evidence>
<proteinExistence type="predicted"/>
<keyword evidence="2" id="KW-1185">Reference proteome</keyword>
<reference evidence="1 2" key="1">
    <citation type="submission" date="2016-10" db="EMBL/GenBank/DDBJ databases">
        <title>Draft Genome sequence of Alkanindiges sp. strain H1.</title>
        <authorList>
            <person name="Subhash Y."/>
            <person name="Lee S."/>
        </authorList>
    </citation>
    <scope>NUCLEOTIDE SEQUENCE [LARGE SCALE GENOMIC DNA]</scope>
    <source>
        <strain evidence="1 2">H1</strain>
    </source>
</reference>
<dbReference type="AlphaFoldDB" id="A0A1S8CRL0"/>
<accession>A0A1S8CRL0</accession>
<organism evidence="1 2">
    <name type="scientific">Alkanindiges hydrocarboniclasticus</name>
    <dbReference type="NCBI Taxonomy" id="1907941"/>
    <lineage>
        <taxon>Bacteria</taxon>
        <taxon>Pseudomonadati</taxon>
        <taxon>Pseudomonadota</taxon>
        <taxon>Gammaproteobacteria</taxon>
        <taxon>Moraxellales</taxon>
        <taxon>Moraxellaceae</taxon>
        <taxon>Alkanindiges</taxon>
    </lineage>
</organism>
<name>A0A1S8CRL0_9GAMM</name>
<comment type="caution">
    <text evidence="1">The sequence shown here is derived from an EMBL/GenBank/DDBJ whole genome shotgun (WGS) entry which is preliminary data.</text>
</comment>
<protein>
    <recommendedName>
        <fullName evidence="3">Outer membrane protein beta-barrel domain-containing protein</fullName>
    </recommendedName>
</protein>
<evidence type="ECO:0000313" key="2">
    <source>
        <dbReference type="Proteomes" id="UP000192132"/>
    </source>
</evidence>